<dbReference type="Proteomes" id="UP000054408">
    <property type="component" value="Unassembled WGS sequence"/>
</dbReference>
<evidence type="ECO:0000256" key="1">
    <source>
        <dbReference type="SAM" id="Phobius"/>
    </source>
</evidence>
<proteinExistence type="predicted"/>
<feature type="domain" description="Lumazine-binding" evidence="3">
    <location>
        <begin position="744"/>
        <end position="839"/>
    </location>
</feature>
<feature type="transmembrane region" description="Helical" evidence="1">
    <location>
        <begin position="595"/>
        <end position="614"/>
    </location>
</feature>
<feature type="transmembrane region" description="Helical" evidence="1">
    <location>
        <begin position="646"/>
        <end position="669"/>
    </location>
</feature>
<dbReference type="PROSITE" id="PS01186">
    <property type="entry name" value="EGF_2"/>
    <property type="match status" value="1"/>
</dbReference>
<feature type="chain" id="PRO_5005537091" description="Lumazine-binding domain-containing protein" evidence="2">
    <location>
        <begin position="27"/>
        <end position="844"/>
    </location>
</feature>
<reference evidence="4 5" key="1">
    <citation type="submission" date="2010-05" db="EMBL/GenBank/DDBJ databases">
        <title>The Genome Sequence of Thecamonas trahens ATCC 50062.</title>
        <authorList>
            <consortium name="The Broad Institute Genome Sequencing Platform"/>
            <person name="Russ C."/>
            <person name="Cuomo C."/>
            <person name="Shea T."/>
            <person name="Young S.K."/>
            <person name="Zeng Q."/>
            <person name="Koehrsen M."/>
            <person name="Haas B."/>
            <person name="Borodovsky M."/>
            <person name="Guigo R."/>
            <person name="Alvarado L."/>
            <person name="Berlin A."/>
            <person name="Bochicchio J."/>
            <person name="Borenstein D."/>
            <person name="Chapman S."/>
            <person name="Chen Z."/>
            <person name="Freedman E."/>
            <person name="Gellesch M."/>
            <person name="Goldberg J."/>
            <person name="Griggs A."/>
            <person name="Gujja S."/>
            <person name="Heilman E."/>
            <person name="Heiman D."/>
            <person name="Hepburn T."/>
            <person name="Howarth C."/>
            <person name="Jen D."/>
            <person name="Larson L."/>
            <person name="Mehta T."/>
            <person name="Park D."/>
            <person name="Pearson M."/>
            <person name="Roberts A."/>
            <person name="Saif S."/>
            <person name="Shenoy N."/>
            <person name="Sisk P."/>
            <person name="Stolte C."/>
            <person name="Sykes S."/>
            <person name="Thomson T."/>
            <person name="Walk T."/>
            <person name="White J."/>
            <person name="Yandava C."/>
            <person name="Burger G."/>
            <person name="Gray M.W."/>
            <person name="Holland P.W.H."/>
            <person name="King N."/>
            <person name="Lang F.B.F."/>
            <person name="Roger A.J."/>
            <person name="Ruiz-Trillo I."/>
            <person name="Lander E."/>
            <person name="Nusbaum C."/>
        </authorList>
    </citation>
    <scope>NUCLEOTIDE SEQUENCE [LARGE SCALE GENOMIC DNA]</scope>
    <source>
        <strain evidence="4 5">ATCC 50062</strain>
    </source>
</reference>
<keyword evidence="1" id="KW-0812">Transmembrane</keyword>
<dbReference type="AlphaFoldDB" id="A0A0L0DE62"/>
<dbReference type="GeneID" id="25560555"/>
<evidence type="ECO:0000256" key="2">
    <source>
        <dbReference type="SAM" id="SignalP"/>
    </source>
</evidence>
<dbReference type="PROSITE" id="PS51177">
    <property type="entry name" value="LUMAZINE_BIND"/>
    <property type="match status" value="1"/>
</dbReference>
<keyword evidence="1" id="KW-0472">Membrane</keyword>
<keyword evidence="1" id="KW-1133">Transmembrane helix</keyword>
<feature type="transmembrane region" description="Helical" evidence="1">
    <location>
        <begin position="555"/>
        <end position="575"/>
    </location>
</feature>
<dbReference type="OrthoDB" id="10268124at2759"/>
<name>A0A0L0DE62_THETB</name>
<dbReference type="EMBL" id="GL349435">
    <property type="protein sequence ID" value="KNC50607.1"/>
    <property type="molecule type" value="Genomic_DNA"/>
</dbReference>
<sequence length="844" mass="88798">MAPAPIVGSLMVAVVGMLAMACMVDGAGFSIAQVASVPMPDWIGNDPALGQNILPGMLAADGGLLAIAMEEYGVYTVLLPTIAETRQLAVSEPASYKLDIAFAIYDDALVPPLDEFTKAVVCDGRRMILSSLGHADHNGGVAIVDIAYGETAESVTATGVYVETPQDRLWGQSWGTALAANRSCLEFVVTINNDTHAAMDFDVMAIQGSPPTATRIDVVPQPVNETGTFACFVGNRMVSIGEAPDAASPDGSNVMVMERVGGSGAWTTSVLAANIYDSADYMPTVCGDDFFAYITRFSAADGGVLVIHDWHNDQRGAMVAHIEVAGFYCPFALAAGDGMLLLSCPLASPSELSANVFLAFERDASGAWVNATESLPAGLLSFEPEIPVGIASGLVAPAQVVSMSSEGRLVYVNVVNISNADNYAHYDFVVADVCFGGCSEDTGHGRCVGPNLCQCELGWQLPDCSMTTTARGTQESAAAAKASVAASPAVLSAYVWVAAGLLLAIVTCVQRARSSTSRSPFYVRVRYLTKLVRDHSVCGIFVHEAGDPFSRAARVVTLIHTLSIMYMTSQIVVYLNNEHLHYTSSTSDRVQEAALAAALSTTLSAVMGVTLVSWGMRREWGDPLQTALGHESGELSPPPRHPKSTAFFVGGCVVSVLTIGANVALVLFVQASGTAMYSLVSFGSSAAVSLFLVEPLLVFLKHQVWNQDTVWSLRGAAAFSGARVGTALQPMSARGARGVREQPVLTGRLANVVVAEANWESSSRLRIRAPSEVFSAVAVGDYVAVAGLLVKVLERRSSIEVDVDITPAIQSGSSLSFTDVAFEVNIELPSGQVSLGGKATPRLP</sequence>
<evidence type="ECO:0000313" key="4">
    <source>
        <dbReference type="EMBL" id="KNC50607.1"/>
    </source>
</evidence>
<feature type="transmembrane region" description="Helical" evidence="1">
    <location>
        <begin position="491"/>
        <end position="509"/>
    </location>
</feature>
<feature type="signal peptide" evidence="2">
    <location>
        <begin position="1"/>
        <end position="26"/>
    </location>
</feature>
<evidence type="ECO:0000313" key="5">
    <source>
        <dbReference type="Proteomes" id="UP000054408"/>
    </source>
</evidence>
<protein>
    <recommendedName>
        <fullName evidence="3">Lumazine-binding domain-containing protein</fullName>
    </recommendedName>
</protein>
<keyword evidence="2" id="KW-0732">Signal</keyword>
<dbReference type="InterPro" id="IPR000742">
    <property type="entry name" value="EGF"/>
</dbReference>
<evidence type="ECO:0000259" key="3">
    <source>
        <dbReference type="PROSITE" id="PS51177"/>
    </source>
</evidence>
<accession>A0A0L0DE62</accession>
<organism evidence="4 5">
    <name type="scientific">Thecamonas trahens ATCC 50062</name>
    <dbReference type="NCBI Taxonomy" id="461836"/>
    <lineage>
        <taxon>Eukaryota</taxon>
        <taxon>Apusozoa</taxon>
        <taxon>Apusomonadida</taxon>
        <taxon>Apusomonadidae</taxon>
        <taxon>Thecamonas</taxon>
    </lineage>
</organism>
<dbReference type="Gene3D" id="2.60.120.260">
    <property type="entry name" value="Galactose-binding domain-like"/>
    <property type="match status" value="1"/>
</dbReference>
<gene>
    <name evidence="4" type="ORF">AMSG_00768</name>
</gene>
<dbReference type="InterPro" id="IPR026017">
    <property type="entry name" value="Lumazine-bd_dom"/>
</dbReference>
<dbReference type="RefSeq" id="XP_013762494.1">
    <property type="nucleotide sequence ID" value="XM_013907040.1"/>
</dbReference>
<feature type="transmembrane region" description="Helical" evidence="1">
    <location>
        <begin position="675"/>
        <end position="693"/>
    </location>
</feature>
<keyword evidence="5" id="KW-1185">Reference proteome</keyword>